<dbReference type="GO" id="GO:0006862">
    <property type="term" value="P:nucleotide transport"/>
    <property type="evidence" value="ECO:0007669"/>
    <property type="project" value="InterPro"/>
</dbReference>
<dbReference type="PROSITE" id="PS50920">
    <property type="entry name" value="SOLCAR"/>
    <property type="match status" value="1"/>
</dbReference>
<dbReference type="InterPro" id="IPR044712">
    <property type="entry name" value="SLC25A32-like"/>
</dbReference>
<gene>
    <name evidence="10" type="ORF">NAEGRDRAFT_45983</name>
</gene>
<comment type="subcellular location">
    <subcellularLocation>
        <location evidence="1">Membrane</location>
        <topology evidence="1">Multi-pass membrane protein</topology>
    </subcellularLocation>
</comment>
<dbReference type="GO" id="GO:0016020">
    <property type="term" value="C:membrane"/>
    <property type="evidence" value="ECO:0007669"/>
    <property type="project" value="UniProtKB-SubCell"/>
</dbReference>
<evidence type="ECO:0000256" key="1">
    <source>
        <dbReference type="ARBA" id="ARBA00004141"/>
    </source>
</evidence>
<reference evidence="10 11" key="1">
    <citation type="journal article" date="2010" name="Cell">
        <title>The genome of Naegleria gruberi illuminates early eukaryotic versatility.</title>
        <authorList>
            <person name="Fritz-Laylin L.K."/>
            <person name="Prochnik S.E."/>
            <person name="Ginger M.L."/>
            <person name="Dacks J.B."/>
            <person name="Carpenter M.L."/>
            <person name="Field M.C."/>
            <person name="Kuo A."/>
            <person name="Paredez A."/>
            <person name="Chapman J."/>
            <person name="Pham J."/>
            <person name="Shu S."/>
            <person name="Neupane R."/>
            <person name="Cipriano M."/>
            <person name="Mancuso J."/>
            <person name="Tu H."/>
            <person name="Salamov A."/>
            <person name="Lindquist E."/>
            <person name="Shapiro H."/>
            <person name="Lucas S."/>
            <person name="Grigoriev I.V."/>
            <person name="Cande W.Z."/>
            <person name="Fulton C."/>
            <person name="Rokhsar D.S."/>
            <person name="Dawson S.C."/>
        </authorList>
    </citation>
    <scope>NUCLEOTIDE SEQUENCE [LARGE SCALE GENOMIC DNA]</scope>
    <source>
        <strain evidence="10 11">NEG-M</strain>
    </source>
</reference>
<keyword evidence="4 8" id="KW-0812">Transmembrane</keyword>
<evidence type="ECO:0000256" key="8">
    <source>
        <dbReference type="PROSITE-ProRule" id="PRU00282"/>
    </source>
</evidence>
<keyword evidence="7 8" id="KW-0472">Membrane</keyword>
<dbReference type="EMBL" id="GG738848">
    <property type="protein sequence ID" value="EFC49394.1"/>
    <property type="molecule type" value="Genomic_DNA"/>
</dbReference>
<dbReference type="OrthoDB" id="276989at2759"/>
<accession>D2V1Y7</accession>
<keyword evidence="5" id="KW-0677">Repeat</keyword>
<dbReference type="Gene3D" id="1.50.40.10">
    <property type="entry name" value="Mitochondrial carrier domain"/>
    <property type="match status" value="1"/>
</dbReference>
<evidence type="ECO:0000256" key="6">
    <source>
        <dbReference type="ARBA" id="ARBA00022989"/>
    </source>
</evidence>
<organism evidence="11">
    <name type="scientific">Naegleria gruberi</name>
    <name type="common">Amoeba</name>
    <dbReference type="NCBI Taxonomy" id="5762"/>
    <lineage>
        <taxon>Eukaryota</taxon>
        <taxon>Discoba</taxon>
        <taxon>Heterolobosea</taxon>
        <taxon>Tetramitia</taxon>
        <taxon>Eutetramitia</taxon>
        <taxon>Vahlkampfiidae</taxon>
        <taxon>Naegleria</taxon>
    </lineage>
</organism>
<protein>
    <submittedName>
        <fullName evidence="10">Predicted protein</fullName>
    </submittedName>
</protein>
<evidence type="ECO:0000256" key="4">
    <source>
        <dbReference type="ARBA" id="ARBA00022692"/>
    </source>
</evidence>
<evidence type="ECO:0000313" key="10">
    <source>
        <dbReference type="EMBL" id="EFC49394.1"/>
    </source>
</evidence>
<dbReference type="RefSeq" id="XP_002682138.1">
    <property type="nucleotide sequence ID" value="XM_002682092.1"/>
</dbReference>
<evidence type="ECO:0000256" key="7">
    <source>
        <dbReference type="ARBA" id="ARBA00023136"/>
    </source>
</evidence>
<sequence>MNKSLALVDPDEITLDGGLERDHSMESLQSIPFLTSNYTKLALNGSAFSYYAMLFLISEKRMVMDYVHEEYSNNGTGKPFYNGGIFDLLSKVYSEEGILGLLGKKEWLPSVFQIGASFIYGLTVREHIFQPLTSSNSLAIRLGSSIVDNMLSSAVTHPIIVASLARHKRFDDMKKQRGFVETAVQIYSENGVKGLYRGYGWAMLQQAGTQVYKFGLSVAIRSVIESVIGNDYYFLDDETVDSLETIEELSTSVIFDATTSPFTLSLSRYIGDQGRTYSSYPDCVKKMYQQEGLKGFYKGSWLGCFL</sequence>
<evidence type="ECO:0000256" key="9">
    <source>
        <dbReference type="RuleBase" id="RU000488"/>
    </source>
</evidence>
<evidence type="ECO:0000256" key="2">
    <source>
        <dbReference type="ARBA" id="ARBA00006375"/>
    </source>
</evidence>
<dbReference type="InterPro" id="IPR023395">
    <property type="entry name" value="MCP_dom_sf"/>
</dbReference>
<dbReference type="SUPFAM" id="SSF103506">
    <property type="entry name" value="Mitochondrial carrier"/>
    <property type="match status" value="1"/>
</dbReference>
<dbReference type="InterPro" id="IPR018108">
    <property type="entry name" value="MCP_transmembrane"/>
</dbReference>
<dbReference type="GO" id="GO:0055085">
    <property type="term" value="P:transmembrane transport"/>
    <property type="evidence" value="ECO:0007669"/>
    <property type="project" value="InterPro"/>
</dbReference>
<dbReference type="Proteomes" id="UP000006671">
    <property type="component" value="Unassembled WGS sequence"/>
</dbReference>
<keyword evidence="11" id="KW-1185">Reference proteome</keyword>
<evidence type="ECO:0000313" key="11">
    <source>
        <dbReference type="Proteomes" id="UP000006671"/>
    </source>
</evidence>
<keyword evidence="3 9" id="KW-0813">Transport</keyword>
<dbReference type="Pfam" id="PF00153">
    <property type="entry name" value="Mito_carr"/>
    <property type="match status" value="1"/>
</dbReference>
<evidence type="ECO:0000256" key="5">
    <source>
        <dbReference type="ARBA" id="ARBA00022737"/>
    </source>
</evidence>
<dbReference type="PANTHER" id="PTHR45683">
    <property type="entry name" value="MITOCHONDRIAL NICOTINAMIDE ADENINE DINUCLEOTIDE TRANSPORTER 1-RELATED-RELATED"/>
    <property type="match status" value="1"/>
</dbReference>
<feature type="repeat" description="Solcar" evidence="8">
    <location>
        <begin position="136"/>
        <end position="223"/>
    </location>
</feature>
<comment type="similarity">
    <text evidence="2 9">Belongs to the mitochondrial carrier (TC 2.A.29) family.</text>
</comment>
<dbReference type="InParanoid" id="D2V1Y7"/>
<dbReference type="eggNOG" id="KOG0764">
    <property type="taxonomic scope" value="Eukaryota"/>
</dbReference>
<dbReference type="VEuPathDB" id="AmoebaDB:NAEGRDRAFT_45983"/>
<name>D2V1Y7_NAEGR</name>
<keyword evidence="6" id="KW-1133">Transmembrane helix</keyword>
<dbReference type="AlphaFoldDB" id="D2V1Y7"/>
<proteinExistence type="inferred from homology"/>
<dbReference type="GeneID" id="8862561"/>
<dbReference type="KEGG" id="ngr:NAEGRDRAFT_45983"/>
<evidence type="ECO:0000256" key="3">
    <source>
        <dbReference type="ARBA" id="ARBA00022448"/>
    </source>
</evidence>
<dbReference type="STRING" id="5762.D2V1Y7"/>